<feature type="compositionally biased region" description="Gly residues" evidence="2">
    <location>
        <begin position="159"/>
        <end position="169"/>
    </location>
</feature>
<feature type="compositionally biased region" description="Basic and acidic residues" evidence="2">
    <location>
        <begin position="114"/>
        <end position="124"/>
    </location>
</feature>
<dbReference type="GeneID" id="101851922"/>
<feature type="region of interest" description="Disordered" evidence="2">
    <location>
        <begin position="618"/>
        <end position="645"/>
    </location>
</feature>
<feature type="compositionally biased region" description="Gly residues" evidence="2">
    <location>
        <begin position="65"/>
        <end position="76"/>
    </location>
</feature>
<proteinExistence type="predicted"/>
<dbReference type="InterPro" id="IPR051336">
    <property type="entry name" value="RhoGEF_Guanine_NuclExch_SF"/>
</dbReference>
<dbReference type="PANTHER" id="PTHR22826:SF106">
    <property type="entry name" value="TRIO, ISOFORM A"/>
    <property type="match status" value="1"/>
</dbReference>
<feature type="compositionally biased region" description="Basic and acidic residues" evidence="2">
    <location>
        <begin position="386"/>
        <end position="398"/>
    </location>
</feature>
<evidence type="ECO:0000256" key="1">
    <source>
        <dbReference type="ARBA" id="ARBA00022658"/>
    </source>
</evidence>
<feature type="compositionally biased region" description="Basic and acidic residues" evidence="2">
    <location>
        <begin position="244"/>
        <end position="262"/>
    </location>
</feature>
<feature type="compositionally biased region" description="Basic and acidic residues" evidence="2">
    <location>
        <begin position="138"/>
        <end position="147"/>
    </location>
</feature>
<accession>A0ABM1AFL0</accession>
<feature type="compositionally biased region" description="Polar residues" evidence="2">
    <location>
        <begin position="326"/>
        <end position="341"/>
    </location>
</feature>
<feature type="compositionally biased region" description="Low complexity" evidence="2">
    <location>
        <begin position="77"/>
        <end position="95"/>
    </location>
</feature>
<name>A0ABM1AFL0_APLCA</name>
<sequence length="665" mass="72962">MAQRAAFPPSPNTSFRTGDLDPRHQAAYSRGSYAGDPSYGAGGGASVGVDPRDQRRQDPYYNEGAGVGVGGGGGSFRNGRGSSPTGPPAASSSAGYPVQPRGGVRGSWSQGQIRDSHASAREELPPGSRRSLQVRGEVQQRRGEGRSFHHSQPSLLHPSGGGIGGGGTSGRPNYLQSSGGSENIPGQRPESRSDQDYVQLTQQQGRGGDGRDATRPGSRWSLQQAPPTHDSSSSEQALPSYHEVIQHDYQQEREMYDGRGDPDTSLQHMDFHPQQQYPYQQEQDYRQLQLQPQQQQQQQQQHHHHSQQQLQQQQQQPGSRGGSMRNLPSTYSQQQQESPSSHAHPRGPEPRPLSSRQPDPRRLSAPPGGSFGPGQRSEVTRGSGRMSRDVPDSQEAGRRYGSTRSLQVGVASRDSRPGSLRGQGGVSGKRRSTGSSIYGFLIEGRGVNVREISDVLQQGFVLLTGGRDTQGGPVVTLPSLQARPDPEMDQLTVCLQYLIQIPSEETKRKGFSVVLDTRQGSWAGLGSLIGCLQHTMGNYLKQILVVLHEHDRRAQQDRPSNSEPKFVTVDQLQRYVDPKQLTYDLGGQMQYDHDSWLRIQLRYESFLQDSQAVVEHLDRQESEIQRSYGGPGGQEGHGGQLTDEPASPIEALRKHRHFQDAIMTV</sequence>
<feature type="compositionally biased region" description="Gly residues" evidence="2">
    <location>
        <begin position="629"/>
        <end position="639"/>
    </location>
</feature>
<evidence type="ECO:0000313" key="4">
    <source>
        <dbReference type="RefSeq" id="XP_012946687.1"/>
    </source>
</evidence>
<dbReference type="Proteomes" id="UP000694888">
    <property type="component" value="Unplaced"/>
</dbReference>
<keyword evidence="1" id="KW-0344">Guanine-nucleotide releasing factor</keyword>
<reference evidence="4" key="1">
    <citation type="submission" date="2025-08" db="UniProtKB">
        <authorList>
            <consortium name="RefSeq"/>
        </authorList>
    </citation>
    <scope>IDENTIFICATION</scope>
</reference>
<feature type="region of interest" description="Disordered" evidence="2">
    <location>
        <begin position="1"/>
        <end position="432"/>
    </location>
</feature>
<evidence type="ECO:0000313" key="3">
    <source>
        <dbReference type="Proteomes" id="UP000694888"/>
    </source>
</evidence>
<dbReference type="RefSeq" id="XP_012946687.1">
    <property type="nucleotide sequence ID" value="XM_013091233.1"/>
</dbReference>
<protein>
    <submittedName>
        <fullName evidence="4">AT-rich interactive domain-containing protein 1A</fullName>
    </submittedName>
</protein>
<feature type="compositionally biased region" description="Low complexity" evidence="2">
    <location>
        <begin position="307"/>
        <end position="316"/>
    </location>
</feature>
<evidence type="ECO:0000256" key="2">
    <source>
        <dbReference type="SAM" id="MobiDB-lite"/>
    </source>
</evidence>
<feature type="compositionally biased region" description="Polar residues" evidence="2">
    <location>
        <begin position="220"/>
        <end position="237"/>
    </location>
</feature>
<feature type="non-terminal residue" evidence="4">
    <location>
        <position position="665"/>
    </location>
</feature>
<gene>
    <name evidence="4" type="primary">LOC101851922</name>
</gene>
<keyword evidence="3" id="KW-1185">Reference proteome</keyword>
<feature type="compositionally biased region" description="Low complexity" evidence="2">
    <location>
        <begin position="274"/>
        <end position="300"/>
    </location>
</feature>
<organism evidence="3 4">
    <name type="scientific">Aplysia californica</name>
    <name type="common">California sea hare</name>
    <dbReference type="NCBI Taxonomy" id="6500"/>
    <lineage>
        <taxon>Eukaryota</taxon>
        <taxon>Metazoa</taxon>
        <taxon>Spiralia</taxon>
        <taxon>Lophotrochozoa</taxon>
        <taxon>Mollusca</taxon>
        <taxon>Gastropoda</taxon>
        <taxon>Heterobranchia</taxon>
        <taxon>Euthyneura</taxon>
        <taxon>Tectipleura</taxon>
        <taxon>Aplysiida</taxon>
        <taxon>Aplysioidea</taxon>
        <taxon>Aplysiidae</taxon>
        <taxon>Aplysia</taxon>
    </lineage>
</organism>
<dbReference type="PANTHER" id="PTHR22826">
    <property type="entry name" value="RHO GUANINE EXCHANGE FACTOR-RELATED"/>
    <property type="match status" value="1"/>
</dbReference>